<dbReference type="AlphaFoldDB" id="A0A060GY99"/>
<keyword evidence="3 11" id="KW-0001">2Fe-2S</keyword>
<dbReference type="HOGENOM" id="CLU_054362_2_0_6"/>
<evidence type="ECO:0000256" key="1">
    <source>
        <dbReference type="ARBA" id="ARBA00010643"/>
    </source>
</evidence>
<dbReference type="NCBIfam" id="NF005725">
    <property type="entry name" value="PRK07539.1-5"/>
    <property type="match status" value="1"/>
</dbReference>
<dbReference type="Gene3D" id="3.40.30.10">
    <property type="entry name" value="Glutaredoxin"/>
    <property type="match status" value="1"/>
</dbReference>
<feature type="binding site" evidence="11">
    <location>
        <position position="146"/>
    </location>
    <ligand>
        <name>[2Fe-2S] cluster</name>
        <dbReference type="ChEBI" id="CHEBI:190135"/>
    </ligand>
</feature>
<dbReference type="InterPro" id="IPR036249">
    <property type="entry name" value="Thioredoxin-like_sf"/>
</dbReference>
<reference evidence="12 13" key="1">
    <citation type="submission" date="2013-08" db="EMBL/GenBank/DDBJ databases">
        <authorList>
            <person name="Stouthamer R."/>
            <person name="Nunney L."/>
        </authorList>
    </citation>
    <scope>NUCLEOTIDE SEQUENCE [LARGE SCALE GENOMIC DNA]</scope>
    <source>
        <strain evidence="13">ann-1</strain>
    </source>
</reference>
<feature type="binding site" evidence="11">
    <location>
        <position position="105"/>
    </location>
    <ligand>
        <name>[2Fe-2S] cluster</name>
        <dbReference type="ChEBI" id="CHEBI:190135"/>
    </ligand>
</feature>
<dbReference type="EMBL" id="CP006696">
    <property type="protein sequence ID" value="AIC09399.1"/>
    <property type="molecule type" value="Genomic_DNA"/>
</dbReference>
<evidence type="ECO:0000313" key="12">
    <source>
        <dbReference type="EMBL" id="AIC09399.1"/>
    </source>
</evidence>
<evidence type="ECO:0000256" key="6">
    <source>
        <dbReference type="ARBA" id="ARBA00023014"/>
    </source>
</evidence>
<comment type="catalytic activity">
    <reaction evidence="10">
        <text>a quinone + NADH + 5 H(+)(in) = a quinol + NAD(+) + 4 H(+)(out)</text>
        <dbReference type="Rhea" id="RHEA:57888"/>
        <dbReference type="ChEBI" id="CHEBI:15378"/>
        <dbReference type="ChEBI" id="CHEBI:24646"/>
        <dbReference type="ChEBI" id="CHEBI:57540"/>
        <dbReference type="ChEBI" id="CHEBI:57945"/>
        <dbReference type="ChEBI" id="CHEBI:132124"/>
    </reaction>
</comment>
<evidence type="ECO:0000256" key="9">
    <source>
        <dbReference type="ARBA" id="ARBA00034078"/>
    </source>
</evidence>
<dbReference type="SUPFAM" id="SSF52833">
    <property type="entry name" value="Thioredoxin-like"/>
    <property type="match status" value="1"/>
</dbReference>
<evidence type="ECO:0000256" key="11">
    <source>
        <dbReference type="PIRSR" id="PIRSR000216-1"/>
    </source>
</evidence>
<dbReference type="GO" id="GO:0046872">
    <property type="term" value="F:metal ion binding"/>
    <property type="evidence" value="ECO:0007669"/>
    <property type="project" value="UniProtKB-KW"/>
</dbReference>
<keyword evidence="6 11" id="KW-0411">Iron-sulfur</keyword>
<dbReference type="Proteomes" id="UP000027215">
    <property type="component" value="Chromosome"/>
</dbReference>
<protein>
    <recommendedName>
        <fullName evidence="2">NADH-quinone oxidoreductase subunit E</fullName>
    </recommendedName>
    <alternativeName>
        <fullName evidence="7">NADH dehydrogenase I subunit E</fullName>
    </alternativeName>
    <alternativeName>
        <fullName evidence="8">NDH-1 subunit E</fullName>
    </alternativeName>
</protein>
<sequence length="175" mass="19645">MKATKSFELVRDVDPQVVLGDRTRAHIDHWLAKFPADQKRSALLQGLYAAQEQNQGWLTDELIAAVAKYLDIPSVWAYEVATFYSMFETRKVGRHNVAFCTNVSCWLNGAEDLVSYAEEKLGCKLGQSTADGRVYLKCEEECLAACAGAPMMVINGHYHERLTKEKVDQLLDGLE</sequence>
<dbReference type="InterPro" id="IPR042128">
    <property type="entry name" value="NuoE_dom"/>
</dbReference>
<organism evidence="12 13">
    <name type="scientific">Xylella fastidiosa subsp. sandyi Ann-1</name>
    <dbReference type="NCBI Taxonomy" id="155920"/>
    <lineage>
        <taxon>Bacteria</taxon>
        <taxon>Pseudomonadati</taxon>
        <taxon>Pseudomonadota</taxon>
        <taxon>Gammaproteobacteria</taxon>
        <taxon>Lysobacterales</taxon>
        <taxon>Lysobacteraceae</taxon>
        <taxon>Xylella</taxon>
    </lineage>
</organism>
<comment type="similarity">
    <text evidence="1">Belongs to the complex I 24 kDa subunit family.</text>
</comment>
<evidence type="ECO:0000256" key="5">
    <source>
        <dbReference type="ARBA" id="ARBA00023004"/>
    </source>
</evidence>
<name>A0A060GY99_XYLFS</name>
<evidence type="ECO:0000256" key="4">
    <source>
        <dbReference type="ARBA" id="ARBA00022723"/>
    </source>
</evidence>
<keyword evidence="4 11" id="KW-0479">Metal-binding</keyword>
<accession>A0A060GY99</accession>
<dbReference type="Pfam" id="PF01257">
    <property type="entry name" value="2Fe-2S_thioredx"/>
    <property type="match status" value="1"/>
</dbReference>
<comment type="cofactor">
    <cofactor evidence="9">
        <name>[2Fe-2S] cluster</name>
        <dbReference type="ChEBI" id="CHEBI:190135"/>
    </cofactor>
</comment>
<evidence type="ECO:0000256" key="8">
    <source>
        <dbReference type="ARBA" id="ARBA00032788"/>
    </source>
</evidence>
<dbReference type="GO" id="GO:0051537">
    <property type="term" value="F:2 iron, 2 sulfur cluster binding"/>
    <property type="evidence" value="ECO:0007669"/>
    <property type="project" value="UniProtKB-KW"/>
</dbReference>
<evidence type="ECO:0000256" key="7">
    <source>
        <dbReference type="ARBA" id="ARBA00031580"/>
    </source>
</evidence>
<proteinExistence type="inferred from homology"/>
<dbReference type="PIRSF" id="PIRSF000216">
    <property type="entry name" value="NADH_DH_24kDa"/>
    <property type="match status" value="1"/>
</dbReference>
<dbReference type="InterPro" id="IPR041921">
    <property type="entry name" value="NuoE_N"/>
</dbReference>
<feature type="binding site" evidence="11">
    <location>
        <position position="142"/>
    </location>
    <ligand>
        <name>[2Fe-2S] cluster</name>
        <dbReference type="ChEBI" id="CHEBI:190135"/>
    </ligand>
</feature>
<dbReference type="Gene3D" id="1.10.10.1590">
    <property type="entry name" value="NADH-quinone oxidoreductase subunit E"/>
    <property type="match status" value="1"/>
</dbReference>
<dbReference type="FunFam" id="1.10.10.1590:FF:000001">
    <property type="entry name" value="NADH-quinone oxidoreductase subunit E"/>
    <property type="match status" value="1"/>
</dbReference>
<dbReference type="InterPro" id="IPR002023">
    <property type="entry name" value="NuoE-like"/>
</dbReference>
<dbReference type="GO" id="GO:0003954">
    <property type="term" value="F:NADH dehydrogenase activity"/>
    <property type="evidence" value="ECO:0007669"/>
    <property type="project" value="TreeGrafter"/>
</dbReference>
<feature type="binding site" evidence="11">
    <location>
        <position position="100"/>
    </location>
    <ligand>
        <name>[2Fe-2S] cluster</name>
        <dbReference type="ChEBI" id="CHEBI:190135"/>
    </ligand>
</feature>
<dbReference type="PATRIC" id="fig|155920.8.peg.563"/>
<dbReference type="NCBIfam" id="TIGR01958">
    <property type="entry name" value="nuoE_fam"/>
    <property type="match status" value="1"/>
</dbReference>
<keyword evidence="5 11" id="KW-0408">Iron</keyword>
<dbReference type="PANTHER" id="PTHR10371">
    <property type="entry name" value="NADH DEHYDROGENASE UBIQUINONE FLAVOPROTEIN 2, MITOCHONDRIAL"/>
    <property type="match status" value="1"/>
</dbReference>
<dbReference type="PANTHER" id="PTHR10371:SF3">
    <property type="entry name" value="NADH DEHYDROGENASE [UBIQUINONE] FLAVOPROTEIN 2, MITOCHONDRIAL"/>
    <property type="match status" value="1"/>
</dbReference>
<gene>
    <name evidence="12" type="ORF">D934_02320</name>
</gene>
<evidence type="ECO:0000256" key="10">
    <source>
        <dbReference type="ARBA" id="ARBA00047712"/>
    </source>
</evidence>
<dbReference type="RefSeq" id="WP_004087934.1">
    <property type="nucleotide sequence ID" value="NZ_CP006696.1"/>
</dbReference>
<dbReference type="CDD" id="cd03064">
    <property type="entry name" value="TRX_Fd_NuoE"/>
    <property type="match status" value="1"/>
</dbReference>
<comment type="cofactor">
    <cofactor evidence="11">
        <name>[2Fe-2S] cluster</name>
        <dbReference type="ChEBI" id="CHEBI:190135"/>
    </cofactor>
    <text evidence="11">Binds 1 [2Fe-2S] cluster.</text>
</comment>
<dbReference type="GeneID" id="93903952"/>
<evidence type="ECO:0000313" key="13">
    <source>
        <dbReference type="Proteomes" id="UP000027215"/>
    </source>
</evidence>
<dbReference type="KEGG" id="xfs:D934_02320"/>
<evidence type="ECO:0000256" key="2">
    <source>
        <dbReference type="ARBA" id="ARBA00019898"/>
    </source>
</evidence>
<evidence type="ECO:0000256" key="3">
    <source>
        <dbReference type="ARBA" id="ARBA00022714"/>
    </source>
</evidence>